<dbReference type="AlphaFoldDB" id="A0AA41VZH7"/>
<dbReference type="PANTHER" id="PTHR33509:SF5">
    <property type="entry name" value="PROTEIN SENESCENCE-ASSOCIATED GENE 21, MITOCHONDRIAL"/>
    <property type="match status" value="1"/>
</dbReference>
<dbReference type="GO" id="GO:0005739">
    <property type="term" value="C:mitochondrion"/>
    <property type="evidence" value="ECO:0007669"/>
    <property type="project" value="TreeGrafter"/>
</dbReference>
<feature type="region of interest" description="Disordered" evidence="1">
    <location>
        <begin position="42"/>
        <end position="66"/>
    </location>
</feature>
<proteinExistence type="predicted"/>
<keyword evidence="3" id="KW-1185">Reference proteome</keyword>
<gene>
    <name evidence="2" type="ORF">MKW94_013983</name>
</gene>
<comment type="caution">
    <text evidence="2">The sequence shown here is derived from an EMBL/GenBank/DDBJ whole genome shotgun (WGS) entry which is preliminary data.</text>
</comment>
<sequence>MAARSFSRNSQLISSLIDGVSLSLNRSRGMSSVATQAVGSRKSVMEVKPKPSSSSPAGGAVTDVSSWVPDPVTGYYRPENHADEIDVAELREMLLKQQKQ</sequence>
<evidence type="ECO:0000313" key="3">
    <source>
        <dbReference type="Proteomes" id="UP001177140"/>
    </source>
</evidence>
<accession>A0AA41VZH7</accession>
<dbReference type="GO" id="GO:0006950">
    <property type="term" value="P:response to stress"/>
    <property type="evidence" value="ECO:0007669"/>
    <property type="project" value="TreeGrafter"/>
</dbReference>
<evidence type="ECO:0000256" key="1">
    <source>
        <dbReference type="SAM" id="MobiDB-lite"/>
    </source>
</evidence>
<name>A0AA41VZH7_PAPNU</name>
<dbReference type="PANTHER" id="PTHR33509">
    <property type="entry name" value="LATE EMBRYOGENIS ABUNDANT PROTEIN 2-RELATED"/>
    <property type="match status" value="1"/>
</dbReference>
<dbReference type="Pfam" id="PF03242">
    <property type="entry name" value="LEA_3a"/>
    <property type="match status" value="1"/>
</dbReference>
<dbReference type="EMBL" id="JAJJMA010323557">
    <property type="protein sequence ID" value="MCL7050089.1"/>
    <property type="molecule type" value="Genomic_DNA"/>
</dbReference>
<reference evidence="2" key="1">
    <citation type="submission" date="2022-03" db="EMBL/GenBank/DDBJ databases">
        <title>A functionally conserved STORR gene fusion in Papaver species that diverged 16.8 million years ago.</title>
        <authorList>
            <person name="Catania T."/>
        </authorList>
    </citation>
    <scope>NUCLEOTIDE SEQUENCE</scope>
    <source>
        <strain evidence="2">S-191538</strain>
    </source>
</reference>
<organism evidence="2 3">
    <name type="scientific">Papaver nudicaule</name>
    <name type="common">Iceland poppy</name>
    <dbReference type="NCBI Taxonomy" id="74823"/>
    <lineage>
        <taxon>Eukaryota</taxon>
        <taxon>Viridiplantae</taxon>
        <taxon>Streptophyta</taxon>
        <taxon>Embryophyta</taxon>
        <taxon>Tracheophyta</taxon>
        <taxon>Spermatophyta</taxon>
        <taxon>Magnoliopsida</taxon>
        <taxon>Ranunculales</taxon>
        <taxon>Papaveraceae</taxon>
        <taxon>Papaveroideae</taxon>
        <taxon>Papaver</taxon>
    </lineage>
</organism>
<dbReference type="Proteomes" id="UP001177140">
    <property type="component" value="Unassembled WGS sequence"/>
</dbReference>
<evidence type="ECO:0000313" key="2">
    <source>
        <dbReference type="EMBL" id="MCL7050089.1"/>
    </source>
</evidence>
<dbReference type="InterPro" id="IPR004926">
    <property type="entry name" value="LEA_3a"/>
</dbReference>
<protein>
    <submittedName>
        <fullName evidence="2">Uncharacterized protein</fullName>
    </submittedName>
</protein>